<evidence type="ECO:0000313" key="2">
    <source>
        <dbReference type="Proteomes" id="UP000250043"/>
    </source>
</evidence>
<accession>A0A8E2AIK7</accession>
<reference evidence="1 2" key="1">
    <citation type="submission" date="2016-07" db="EMBL/GenBank/DDBJ databases">
        <title>Draft genome of the white-rot fungus Obba rivulosa 3A-2.</title>
        <authorList>
            <consortium name="DOE Joint Genome Institute"/>
            <person name="Miettinen O."/>
            <person name="Riley R."/>
            <person name="Acob R."/>
            <person name="Barry K."/>
            <person name="Cullen D."/>
            <person name="De Vries R."/>
            <person name="Hainaut M."/>
            <person name="Hatakka A."/>
            <person name="Henrissat B."/>
            <person name="Hilden K."/>
            <person name="Kuo R."/>
            <person name="Labutti K."/>
            <person name="Lipzen A."/>
            <person name="Makela M.R."/>
            <person name="Sandor L."/>
            <person name="Spatafora J.W."/>
            <person name="Grigoriev I.V."/>
            <person name="Hibbett D.S."/>
        </authorList>
    </citation>
    <scope>NUCLEOTIDE SEQUENCE [LARGE SCALE GENOMIC DNA]</scope>
    <source>
        <strain evidence="1 2">3A-2</strain>
    </source>
</reference>
<dbReference type="AlphaFoldDB" id="A0A8E2AIK7"/>
<dbReference type="EMBL" id="KV722605">
    <property type="protein sequence ID" value="OCH85146.1"/>
    <property type="molecule type" value="Genomic_DNA"/>
</dbReference>
<keyword evidence="2" id="KW-1185">Reference proteome</keyword>
<protein>
    <submittedName>
        <fullName evidence="1">Uncharacterized protein</fullName>
    </submittedName>
</protein>
<sequence>MSTFPSLQDIRLRLRKILPAELSGLTNSLATLYLHRLELYSFFSVFSSCARSRPWRRLQEVGAHLNNASEVPGMLSLLQSCSRTLRKLEIDTVCSGGITISRDQLHQFATTTYSVLLELPFNTNRWSLRAMVELLCILSCYRIISLRFTFNYGGFTDGMDSDLLQISDILQQDRFAALAGLTIISSNPYLVDTPDHVRDLQTRIFAPFIECGIVGFEH</sequence>
<evidence type="ECO:0000313" key="1">
    <source>
        <dbReference type="EMBL" id="OCH85146.1"/>
    </source>
</evidence>
<organism evidence="1 2">
    <name type="scientific">Obba rivulosa</name>
    <dbReference type="NCBI Taxonomy" id="1052685"/>
    <lineage>
        <taxon>Eukaryota</taxon>
        <taxon>Fungi</taxon>
        <taxon>Dikarya</taxon>
        <taxon>Basidiomycota</taxon>
        <taxon>Agaricomycotina</taxon>
        <taxon>Agaricomycetes</taxon>
        <taxon>Polyporales</taxon>
        <taxon>Gelatoporiaceae</taxon>
        <taxon>Obba</taxon>
    </lineage>
</organism>
<name>A0A8E2AIK7_9APHY</name>
<dbReference type="Proteomes" id="UP000250043">
    <property type="component" value="Unassembled WGS sequence"/>
</dbReference>
<proteinExistence type="predicted"/>
<gene>
    <name evidence="1" type="ORF">OBBRIDRAFT_334312</name>
</gene>